<evidence type="ECO:0000313" key="2">
    <source>
        <dbReference type="EMBL" id="MBD0414957.1"/>
    </source>
</evidence>
<sequence length="213" mass="23463">MTDFSADDTVCGEHRRRHRLSQMFSDMATRAEGTVTLGHIRDMMGHRAFAPLLTLFAAFNLMPLPPGTSLILGIPLLIVSAQMAFGTRKPWLPNFIARRSISAEQFRTVTDWIVPRLMRVERMVKPRYWPFWRRRGERIVGIAALILATCITLPIPLGNWLPAFATALLGLSLTQRDGILFALGTVVAIVSLGIIAGIIGTAGAAAQVVMGWL</sequence>
<dbReference type="EMBL" id="JACVVX010000002">
    <property type="protein sequence ID" value="MBD0414957.1"/>
    <property type="molecule type" value="Genomic_DNA"/>
</dbReference>
<dbReference type="PANTHER" id="PTHR41795">
    <property type="entry name" value="EXOPOLYSACCHARIDE SYNTHESIS PROTEIN"/>
    <property type="match status" value="1"/>
</dbReference>
<accession>A0A8J6U7M0</accession>
<evidence type="ECO:0000313" key="3">
    <source>
        <dbReference type="Proteomes" id="UP000643405"/>
    </source>
</evidence>
<dbReference type="AlphaFoldDB" id="A0A8J6U7M0"/>
<proteinExistence type="predicted"/>
<dbReference type="RefSeq" id="WP_188164363.1">
    <property type="nucleotide sequence ID" value="NZ_JACVVX010000002.1"/>
</dbReference>
<protein>
    <submittedName>
        <fullName evidence="2">Exopolysaccharide biosynthesis protein</fullName>
    </submittedName>
</protein>
<dbReference type="PANTHER" id="PTHR41795:SF1">
    <property type="entry name" value="EXOPOLYSACCHARIDE SYNTHESIS PROTEIN"/>
    <property type="match status" value="1"/>
</dbReference>
<feature type="transmembrane region" description="Helical" evidence="1">
    <location>
        <begin position="139"/>
        <end position="158"/>
    </location>
</feature>
<dbReference type="PIRSF" id="PIRSF033239">
    <property type="entry name" value="ExoD"/>
    <property type="match status" value="1"/>
</dbReference>
<gene>
    <name evidence="2" type="ORF">ICI42_09845</name>
</gene>
<keyword evidence="1" id="KW-0812">Transmembrane</keyword>
<name>A0A8J6U7M0_9HYPH</name>
<reference evidence="2" key="1">
    <citation type="submission" date="2020-09" db="EMBL/GenBank/DDBJ databases">
        <title>Genome seq and assembly of Tianweitania sp.</title>
        <authorList>
            <person name="Chhetri G."/>
        </authorList>
    </citation>
    <scope>NUCLEOTIDE SEQUENCE</scope>
    <source>
        <strain evidence="2">Rool2</strain>
    </source>
</reference>
<feature type="transmembrane region" description="Helical" evidence="1">
    <location>
        <begin position="178"/>
        <end position="206"/>
    </location>
</feature>
<keyword evidence="3" id="KW-1185">Reference proteome</keyword>
<keyword evidence="1" id="KW-0472">Membrane</keyword>
<comment type="caution">
    <text evidence="2">The sequence shown here is derived from an EMBL/GenBank/DDBJ whole genome shotgun (WGS) entry which is preliminary data.</text>
</comment>
<dbReference type="Proteomes" id="UP000643405">
    <property type="component" value="Unassembled WGS sequence"/>
</dbReference>
<dbReference type="Pfam" id="PF06055">
    <property type="entry name" value="ExoD"/>
    <property type="match status" value="1"/>
</dbReference>
<dbReference type="InterPro" id="IPR010331">
    <property type="entry name" value="ExoD"/>
</dbReference>
<evidence type="ECO:0000256" key="1">
    <source>
        <dbReference type="SAM" id="Phobius"/>
    </source>
</evidence>
<keyword evidence="1" id="KW-1133">Transmembrane helix</keyword>
<organism evidence="2 3">
    <name type="scientific">Oryzicola mucosus</name>
    <dbReference type="NCBI Taxonomy" id="2767425"/>
    <lineage>
        <taxon>Bacteria</taxon>
        <taxon>Pseudomonadati</taxon>
        <taxon>Pseudomonadota</taxon>
        <taxon>Alphaproteobacteria</taxon>
        <taxon>Hyphomicrobiales</taxon>
        <taxon>Phyllobacteriaceae</taxon>
        <taxon>Oryzicola</taxon>
    </lineage>
</organism>